<gene>
    <name evidence="2" type="ORF">ACFQE1_10375</name>
</gene>
<sequence length="163" mass="16280">MRPSPIAASTALSTSPGIDSPTSDSAATTKLRRKLTPSVAAAFAVAGVPEGFGALGRALHPEPVGEPVADVPAGGVGVEVDEDDSELRVRLDLTVSVGIGAERSETGTGAPTARRGIGEPDHDVRFCGRVDEGDGEVGGSGPVGAALEVREGVSDLRSDAVGV</sequence>
<feature type="region of interest" description="Disordered" evidence="1">
    <location>
        <begin position="102"/>
        <end position="123"/>
    </location>
</feature>
<name>A0ABD5RZP9_9EURY</name>
<evidence type="ECO:0000313" key="2">
    <source>
        <dbReference type="EMBL" id="MFC6724771.1"/>
    </source>
</evidence>
<organism evidence="2 3">
    <name type="scientific">Halobium palmae</name>
    <dbReference type="NCBI Taxonomy" id="1776492"/>
    <lineage>
        <taxon>Archaea</taxon>
        <taxon>Methanobacteriati</taxon>
        <taxon>Methanobacteriota</taxon>
        <taxon>Stenosarchaea group</taxon>
        <taxon>Halobacteria</taxon>
        <taxon>Halobacteriales</taxon>
        <taxon>Haloferacaceae</taxon>
        <taxon>Halobium</taxon>
    </lineage>
</organism>
<keyword evidence="3" id="KW-1185">Reference proteome</keyword>
<evidence type="ECO:0000256" key="1">
    <source>
        <dbReference type="SAM" id="MobiDB-lite"/>
    </source>
</evidence>
<proteinExistence type="predicted"/>
<feature type="compositionally biased region" description="Polar residues" evidence="1">
    <location>
        <begin position="10"/>
        <end position="28"/>
    </location>
</feature>
<feature type="region of interest" description="Disordered" evidence="1">
    <location>
        <begin position="1"/>
        <end position="30"/>
    </location>
</feature>
<dbReference type="EMBL" id="JBHSWU010000274">
    <property type="protein sequence ID" value="MFC6724771.1"/>
    <property type="molecule type" value="Genomic_DNA"/>
</dbReference>
<reference evidence="2 3" key="1">
    <citation type="journal article" date="2019" name="Int. J. Syst. Evol. Microbiol.">
        <title>The Global Catalogue of Microorganisms (GCM) 10K type strain sequencing project: providing services to taxonomists for standard genome sequencing and annotation.</title>
        <authorList>
            <consortium name="The Broad Institute Genomics Platform"/>
            <consortium name="The Broad Institute Genome Sequencing Center for Infectious Disease"/>
            <person name="Wu L."/>
            <person name="Ma J."/>
        </authorList>
    </citation>
    <scope>NUCLEOTIDE SEQUENCE [LARGE SCALE GENOMIC DNA]</scope>
    <source>
        <strain evidence="2 3">NBRC 111368</strain>
    </source>
</reference>
<dbReference type="AlphaFoldDB" id="A0ABD5RZP9"/>
<comment type="caution">
    <text evidence="2">The sequence shown here is derived from an EMBL/GenBank/DDBJ whole genome shotgun (WGS) entry which is preliminary data.</text>
</comment>
<evidence type="ECO:0000313" key="3">
    <source>
        <dbReference type="Proteomes" id="UP001596328"/>
    </source>
</evidence>
<accession>A0ABD5RZP9</accession>
<protein>
    <submittedName>
        <fullName evidence="2">Uncharacterized protein</fullName>
    </submittedName>
</protein>
<dbReference type="Proteomes" id="UP001596328">
    <property type="component" value="Unassembled WGS sequence"/>
</dbReference>